<dbReference type="EMBL" id="FM207721">
    <property type="protein sequence ID" value="CAR63582.1"/>
    <property type="molecule type" value="mRNA"/>
</dbReference>
<evidence type="ECO:0000313" key="2">
    <source>
        <dbReference type="EMBL" id="CAR63582.1"/>
    </source>
</evidence>
<proteinExistence type="evidence at transcript level"/>
<keyword evidence="1" id="KW-0732">Signal</keyword>
<evidence type="ECO:0000256" key="1">
    <source>
        <dbReference type="SAM" id="SignalP"/>
    </source>
</evidence>
<reference evidence="2" key="2">
    <citation type="journal article" date="2009" name="BMC Mol. Biol.">
        <title>Preliminary molecular characterization of the human pathogen Angiostrongylus cantonensis.</title>
        <authorList>
            <person name="He H."/>
            <person name="Cheng M."/>
            <person name="Yang X."/>
            <person name="Meng J."/>
            <person name="He A."/>
            <person name="Zheng X."/>
            <person name="Li Z."/>
            <person name="Guo P."/>
            <person name="Pan Z."/>
            <person name="Zhan X."/>
        </authorList>
    </citation>
    <scope>NUCLEOTIDE SEQUENCE</scope>
</reference>
<feature type="chain" id="PRO_5002976175" evidence="1">
    <location>
        <begin position="20"/>
        <end position="292"/>
    </location>
</feature>
<reference evidence="2" key="1">
    <citation type="submission" date="2008-08" db="EMBL/GenBank/DDBJ databases">
        <authorList>
            <person name="Zhan X.M."/>
        </authorList>
    </citation>
    <scope>NUCLEOTIDE SEQUENCE</scope>
</reference>
<sequence length="292" mass="32669">MWRRSFLLCFIAFVQFVEGAAQREAGVALDYRPNCHPKPGGGCKCDIKSGAGDTEIEFSTDDECKKPVEMVTADNKKKLNEEIHQKFGGFKENCFPKPSGGCKCNVDLGHGEQVVEYSSGAECKKSIEEQTAEHKTELNEEIKEKFGEFKENCFPKPSGGCKCNEKDVEGNEVVTAYNNVAECRISRVTRDVGVAVQRQPVNTNVYQQKVRGRDYPSQNVRDPVRERAQENYRAVLNELNMKFKGLKEGCFPRPKGCLCVVGKTPEGRDITERRVKDSDCKCKEGEKGCPTS</sequence>
<gene>
    <name evidence="2" type="primary">ccg-1</name>
</gene>
<feature type="signal peptide" evidence="1">
    <location>
        <begin position="1"/>
        <end position="19"/>
    </location>
</feature>
<name>C7BVR7_ANGCA</name>
<accession>C7BVR7</accession>
<protein>
    <submittedName>
        <fullName evidence="2">Putative Conserved Cystein/Glycine domain protein</fullName>
    </submittedName>
</protein>
<organism evidence="2">
    <name type="scientific">Angiostrongylus cantonensis</name>
    <name type="common">Rat lungworm</name>
    <dbReference type="NCBI Taxonomy" id="6313"/>
    <lineage>
        <taxon>Eukaryota</taxon>
        <taxon>Metazoa</taxon>
        <taxon>Ecdysozoa</taxon>
        <taxon>Nematoda</taxon>
        <taxon>Chromadorea</taxon>
        <taxon>Rhabditida</taxon>
        <taxon>Rhabditina</taxon>
        <taxon>Rhabditomorpha</taxon>
        <taxon>Strongyloidea</taxon>
        <taxon>Metastrongylidae</taxon>
        <taxon>Angiostrongylus</taxon>
    </lineage>
</organism>
<dbReference type="AlphaFoldDB" id="C7BVR7"/>